<feature type="transmembrane region" description="Helical" evidence="1">
    <location>
        <begin position="193"/>
        <end position="213"/>
    </location>
</feature>
<comment type="caution">
    <text evidence="2">The sequence shown here is derived from an EMBL/GenBank/DDBJ whole genome shotgun (WGS) entry which is preliminary data.</text>
</comment>
<reference evidence="2 3" key="1">
    <citation type="submission" date="2017-10" db="EMBL/GenBank/DDBJ databases">
        <title>Novel microbial diversity and functional potential in the marine mammal oral microbiome.</title>
        <authorList>
            <person name="Dudek N.K."/>
            <person name="Sun C.L."/>
            <person name="Burstein D."/>
            <person name="Kantor R.S."/>
            <person name="Aliaga Goltsman D.S."/>
            <person name="Bik E.M."/>
            <person name="Thomas B.C."/>
            <person name="Banfield J.F."/>
            <person name="Relman D.A."/>
        </authorList>
    </citation>
    <scope>NUCLEOTIDE SEQUENCE [LARGE SCALE GENOMIC DNA]</scope>
    <source>
        <strain evidence="2">DOLJORAL78_47_202</strain>
    </source>
</reference>
<sequence length="367" mass="42156">MNTKVKFLFSFLMITALIFGFVHIYFPSENYNFERLHVFLFNLCTGGTILLYYTQRQQGMSRIVQLFFVLSLVYALSAFFEVYPLTLAVSAVLWFLVEKIRVEKFSVLPLQFIQNSVPVTEKFHQASLLCLSTGIVMASMVIINNQYTHWIYMEKLNLNTFFLGYSFPLSLVTLSLIFGMLKKIEGRERKGIMEVCFWTITLGVIIFFCFILFERFIFQVFVTAALFTAVVMVLLLYYTFADRIQQKLFLTSGIGFLIATAVTGIAYISLHMQDSYDPMQTKWLLHVHVFASLYGWNLCGLSVICRFDDFPIKLHSPTVIVTHWITALVLAPLGVFYGWAAILAILGYAYITITLFFSDNAVVDHGR</sequence>
<protein>
    <submittedName>
        <fullName evidence="2">Uncharacterized protein</fullName>
    </submittedName>
</protein>
<feature type="transmembrane region" description="Helical" evidence="1">
    <location>
        <begin position="219"/>
        <end position="241"/>
    </location>
</feature>
<organism evidence="2 3">
    <name type="scientific">Desulfobacter postgatei</name>
    <dbReference type="NCBI Taxonomy" id="2293"/>
    <lineage>
        <taxon>Bacteria</taxon>
        <taxon>Pseudomonadati</taxon>
        <taxon>Thermodesulfobacteriota</taxon>
        <taxon>Desulfobacteria</taxon>
        <taxon>Desulfobacterales</taxon>
        <taxon>Desulfobacteraceae</taxon>
        <taxon>Desulfobacter</taxon>
    </lineage>
</organism>
<feature type="transmembrane region" description="Helical" evidence="1">
    <location>
        <begin position="248"/>
        <end position="271"/>
    </location>
</feature>
<dbReference type="Proteomes" id="UP000231203">
    <property type="component" value="Unassembled WGS sequence"/>
</dbReference>
<feature type="transmembrane region" description="Helical" evidence="1">
    <location>
        <begin position="66"/>
        <end position="97"/>
    </location>
</feature>
<proteinExistence type="predicted"/>
<accession>A0A2G6MT28</accession>
<keyword evidence="1" id="KW-0472">Membrane</keyword>
<feature type="transmembrane region" description="Helical" evidence="1">
    <location>
        <begin position="38"/>
        <end position="54"/>
    </location>
</feature>
<keyword evidence="1" id="KW-1133">Transmembrane helix</keyword>
<keyword evidence="1" id="KW-0812">Transmembrane</keyword>
<evidence type="ECO:0000313" key="2">
    <source>
        <dbReference type="EMBL" id="PIE63122.1"/>
    </source>
</evidence>
<feature type="transmembrane region" description="Helical" evidence="1">
    <location>
        <begin position="162"/>
        <end position="181"/>
    </location>
</feature>
<gene>
    <name evidence="2" type="ORF">CSA25_02020</name>
</gene>
<name>A0A2G6MT28_9BACT</name>
<feature type="transmembrane region" description="Helical" evidence="1">
    <location>
        <begin position="7"/>
        <end position="26"/>
    </location>
</feature>
<feature type="transmembrane region" description="Helical" evidence="1">
    <location>
        <begin position="283"/>
        <end position="305"/>
    </location>
</feature>
<feature type="transmembrane region" description="Helical" evidence="1">
    <location>
        <begin position="336"/>
        <end position="357"/>
    </location>
</feature>
<evidence type="ECO:0000313" key="3">
    <source>
        <dbReference type="Proteomes" id="UP000231203"/>
    </source>
</evidence>
<dbReference type="EMBL" id="PDTI01000016">
    <property type="protein sequence ID" value="PIE63122.1"/>
    <property type="molecule type" value="Genomic_DNA"/>
</dbReference>
<dbReference type="AlphaFoldDB" id="A0A2G6MT28"/>
<evidence type="ECO:0000256" key="1">
    <source>
        <dbReference type="SAM" id="Phobius"/>
    </source>
</evidence>